<dbReference type="FunFam" id="2.70.160.11:FF:000003">
    <property type="entry name" value="Protein arginine N-methyltransferase 5"/>
    <property type="match status" value="1"/>
</dbReference>
<dbReference type="GO" id="GO:0032259">
    <property type="term" value="P:methylation"/>
    <property type="evidence" value="ECO:0007669"/>
    <property type="project" value="UniProtKB-KW"/>
</dbReference>
<dbReference type="InterPro" id="IPR035075">
    <property type="entry name" value="PRMT5"/>
</dbReference>
<dbReference type="InterPro" id="IPR029063">
    <property type="entry name" value="SAM-dependent_MTases_sf"/>
</dbReference>
<dbReference type="PANTHER" id="PTHR10738">
    <property type="entry name" value="PROTEIN ARGININE N-METHYLTRANSFERASE 5"/>
    <property type="match status" value="1"/>
</dbReference>
<feature type="region of interest" description="Disordered" evidence="5">
    <location>
        <begin position="40"/>
        <end position="62"/>
    </location>
</feature>
<evidence type="ECO:0000256" key="2">
    <source>
        <dbReference type="ARBA" id="ARBA00022679"/>
    </source>
</evidence>
<feature type="domain" description="PRMT5 arginine-N-methyltransferase" evidence="6">
    <location>
        <begin position="81"/>
        <end position="133"/>
    </location>
</feature>
<feature type="domain" description="PRMT5 oligomerisation" evidence="7">
    <location>
        <begin position="136"/>
        <end position="304"/>
    </location>
</feature>
<dbReference type="InterPro" id="IPR035248">
    <property type="entry name" value="PRMT5_C"/>
</dbReference>
<organism evidence="8 9">
    <name type="scientific">Portunus trituberculatus</name>
    <name type="common">Swimming crab</name>
    <name type="synonym">Neptunus trituberculatus</name>
    <dbReference type="NCBI Taxonomy" id="210409"/>
    <lineage>
        <taxon>Eukaryota</taxon>
        <taxon>Metazoa</taxon>
        <taxon>Ecdysozoa</taxon>
        <taxon>Arthropoda</taxon>
        <taxon>Crustacea</taxon>
        <taxon>Multicrustacea</taxon>
        <taxon>Malacostraca</taxon>
        <taxon>Eumalacostraca</taxon>
        <taxon>Eucarida</taxon>
        <taxon>Decapoda</taxon>
        <taxon>Pleocyemata</taxon>
        <taxon>Brachyura</taxon>
        <taxon>Eubrachyura</taxon>
        <taxon>Portunoidea</taxon>
        <taxon>Portunidae</taxon>
        <taxon>Portuninae</taxon>
        <taxon>Portunus</taxon>
    </lineage>
</organism>
<dbReference type="AlphaFoldDB" id="A0A5B7DBJ9"/>
<dbReference type="Pfam" id="PF05185">
    <property type="entry name" value="PRMT5"/>
    <property type="match status" value="1"/>
</dbReference>
<evidence type="ECO:0000256" key="3">
    <source>
        <dbReference type="ARBA" id="ARBA00022691"/>
    </source>
</evidence>
<evidence type="ECO:0000259" key="7">
    <source>
        <dbReference type="Pfam" id="PF17286"/>
    </source>
</evidence>
<name>A0A5B7DBJ9_PORTR</name>
<sequence>MFRWYRKALETLKERDPNPAKSNNVAYDVEKSIKIYQEIYDEKNEKPNSPPSTRSSSQSDMPSLSHLSTLLQLALPHVLPTVTVVSCDMREWDAPEKADIIVSELLGSFGDNELSPECLDGAQKFLKEDGISIPSSYTSYLSPLQSPKLYNEIRNCREKDKHFLAHFETPYVVYLHNKKELAPSQPLFTFSHPNKAKVIDNTRYKSLQFQITEDNVVHGFGGYFEAFLYKDIMLSIKPETHSQGMFSWFPILFPLREPVGVHQGDIMEVHFWRCTNRKNVWYEWCITAPQIISIHNPNGRAYTIGL</sequence>
<reference evidence="8 9" key="1">
    <citation type="submission" date="2019-05" db="EMBL/GenBank/DDBJ databases">
        <title>Another draft genome of Portunus trituberculatus and its Hox gene families provides insights of decapod evolution.</title>
        <authorList>
            <person name="Jeong J.-H."/>
            <person name="Song I."/>
            <person name="Kim S."/>
            <person name="Choi T."/>
            <person name="Kim D."/>
            <person name="Ryu S."/>
            <person name="Kim W."/>
        </authorList>
    </citation>
    <scope>NUCLEOTIDE SEQUENCE [LARGE SCALE GENOMIC DNA]</scope>
    <source>
        <tissue evidence="8">Muscle</tissue>
    </source>
</reference>
<keyword evidence="9" id="KW-1185">Reference proteome</keyword>
<dbReference type="Proteomes" id="UP000324222">
    <property type="component" value="Unassembled WGS sequence"/>
</dbReference>
<evidence type="ECO:0000256" key="1">
    <source>
        <dbReference type="ARBA" id="ARBA00022603"/>
    </source>
</evidence>
<dbReference type="SUPFAM" id="SSF53335">
    <property type="entry name" value="S-adenosyl-L-methionine-dependent methyltransferases"/>
    <property type="match status" value="1"/>
</dbReference>
<dbReference type="InterPro" id="IPR025799">
    <property type="entry name" value="Arg_MeTrfase"/>
</dbReference>
<protein>
    <submittedName>
        <fullName evidence="8">Protein arginine N-methyltransferase 5</fullName>
    </submittedName>
</protein>
<dbReference type="OrthoDB" id="1368803at2759"/>
<evidence type="ECO:0000256" key="4">
    <source>
        <dbReference type="PROSITE-ProRule" id="PRU01015"/>
    </source>
</evidence>
<dbReference type="GO" id="GO:0006355">
    <property type="term" value="P:regulation of DNA-templated transcription"/>
    <property type="evidence" value="ECO:0007669"/>
    <property type="project" value="TreeGrafter"/>
</dbReference>
<dbReference type="PANTHER" id="PTHR10738:SF0">
    <property type="entry name" value="PROTEIN ARGININE N-METHYLTRANSFERASE 5"/>
    <property type="match status" value="1"/>
</dbReference>
<dbReference type="Pfam" id="PF17286">
    <property type="entry name" value="PRMT5_C"/>
    <property type="match status" value="1"/>
</dbReference>
<keyword evidence="1 4" id="KW-0489">Methyltransferase</keyword>
<evidence type="ECO:0000313" key="9">
    <source>
        <dbReference type="Proteomes" id="UP000324222"/>
    </source>
</evidence>
<dbReference type="EMBL" id="VSRR010000706">
    <property type="protein sequence ID" value="MPC18734.1"/>
    <property type="molecule type" value="Genomic_DNA"/>
</dbReference>
<keyword evidence="2 4" id="KW-0808">Transferase</keyword>
<dbReference type="PROSITE" id="PS51678">
    <property type="entry name" value="SAM_MT_PRMT"/>
    <property type="match status" value="1"/>
</dbReference>
<keyword evidence="3 4" id="KW-0949">S-adenosyl-L-methionine</keyword>
<evidence type="ECO:0000259" key="6">
    <source>
        <dbReference type="Pfam" id="PF05185"/>
    </source>
</evidence>
<comment type="caution">
    <text evidence="8">The sequence shown here is derived from an EMBL/GenBank/DDBJ whole genome shotgun (WGS) entry which is preliminary data.</text>
</comment>
<proteinExistence type="predicted"/>
<gene>
    <name evidence="8" type="primary">PRMT5_1</name>
    <name evidence="8" type="ORF">E2C01_011629</name>
</gene>
<dbReference type="Gene3D" id="3.40.50.150">
    <property type="entry name" value="Vaccinia Virus protein VP39"/>
    <property type="match status" value="1"/>
</dbReference>
<accession>A0A5B7DBJ9</accession>
<dbReference type="GO" id="GO:0016274">
    <property type="term" value="F:protein-arginine N-methyltransferase activity"/>
    <property type="evidence" value="ECO:0007669"/>
    <property type="project" value="InterPro"/>
</dbReference>
<dbReference type="GO" id="GO:0005829">
    <property type="term" value="C:cytosol"/>
    <property type="evidence" value="ECO:0007669"/>
    <property type="project" value="TreeGrafter"/>
</dbReference>
<dbReference type="Gene3D" id="2.70.160.11">
    <property type="entry name" value="Hnrnp arginine n-methyltransferase1"/>
    <property type="match status" value="1"/>
</dbReference>
<feature type="compositionally biased region" description="Low complexity" evidence="5">
    <location>
        <begin position="51"/>
        <end position="62"/>
    </location>
</feature>
<evidence type="ECO:0000313" key="8">
    <source>
        <dbReference type="EMBL" id="MPC18734.1"/>
    </source>
</evidence>
<evidence type="ECO:0000256" key="5">
    <source>
        <dbReference type="SAM" id="MobiDB-lite"/>
    </source>
</evidence>
<dbReference type="GO" id="GO:0005634">
    <property type="term" value="C:nucleus"/>
    <property type="evidence" value="ECO:0007669"/>
    <property type="project" value="TreeGrafter"/>
</dbReference>
<dbReference type="FunFam" id="3.40.50.150:FF:000801">
    <property type="match status" value="1"/>
</dbReference>